<dbReference type="InterPro" id="IPR050680">
    <property type="entry name" value="YpeA/RimI_acetyltransf"/>
</dbReference>
<evidence type="ECO:0000259" key="3">
    <source>
        <dbReference type="PROSITE" id="PS51186"/>
    </source>
</evidence>
<keyword evidence="2" id="KW-0012">Acyltransferase</keyword>
<evidence type="ECO:0000313" key="4">
    <source>
        <dbReference type="EMBL" id="SFJ24720.1"/>
    </source>
</evidence>
<reference evidence="5" key="1">
    <citation type="submission" date="2016-10" db="EMBL/GenBank/DDBJ databases">
        <authorList>
            <person name="Varghese N."/>
            <person name="Submissions S."/>
        </authorList>
    </citation>
    <scope>NUCLEOTIDE SEQUENCE [LARGE SCALE GENOMIC DNA]</scope>
    <source>
        <strain evidence="5">CGMCC 1.3704</strain>
    </source>
</reference>
<dbReference type="Gene3D" id="3.40.630.30">
    <property type="match status" value="1"/>
</dbReference>
<dbReference type="InterPro" id="IPR016181">
    <property type="entry name" value="Acyl_CoA_acyltransferase"/>
</dbReference>
<dbReference type="Pfam" id="PF00583">
    <property type="entry name" value="Acetyltransf_1"/>
    <property type="match status" value="1"/>
</dbReference>
<dbReference type="PANTHER" id="PTHR43420">
    <property type="entry name" value="ACETYLTRANSFERASE"/>
    <property type="match status" value="1"/>
</dbReference>
<protein>
    <submittedName>
        <fullName evidence="4">Acetyltransferase (GNAT) family protein</fullName>
    </submittedName>
</protein>
<evidence type="ECO:0000313" key="5">
    <source>
        <dbReference type="Proteomes" id="UP000183557"/>
    </source>
</evidence>
<dbReference type="EMBL" id="FOSB01000001">
    <property type="protein sequence ID" value="SFJ24720.1"/>
    <property type="molecule type" value="Genomic_DNA"/>
</dbReference>
<dbReference type="OrthoDB" id="185406at2"/>
<dbReference type="GO" id="GO:0016747">
    <property type="term" value="F:acyltransferase activity, transferring groups other than amino-acyl groups"/>
    <property type="evidence" value="ECO:0007669"/>
    <property type="project" value="InterPro"/>
</dbReference>
<proteinExistence type="predicted"/>
<evidence type="ECO:0000256" key="1">
    <source>
        <dbReference type="ARBA" id="ARBA00022679"/>
    </source>
</evidence>
<dbReference type="RefSeq" id="WP_075034887.1">
    <property type="nucleotide sequence ID" value="NZ_FOSB01000001.1"/>
</dbReference>
<keyword evidence="5" id="KW-1185">Reference proteome</keyword>
<dbReference type="InterPro" id="IPR000182">
    <property type="entry name" value="GNAT_dom"/>
</dbReference>
<dbReference type="SUPFAM" id="SSF55729">
    <property type="entry name" value="Acyl-CoA N-acyltransferases (Nat)"/>
    <property type="match status" value="1"/>
</dbReference>
<accession>A0A1I3PTH7</accession>
<evidence type="ECO:0000256" key="2">
    <source>
        <dbReference type="ARBA" id="ARBA00023315"/>
    </source>
</evidence>
<dbReference type="Proteomes" id="UP000183557">
    <property type="component" value="Unassembled WGS sequence"/>
</dbReference>
<feature type="domain" description="N-acetyltransferase" evidence="3">
    <location>
        <begin position="2"/>
        <end position="155"/>
    </location>
</feature>
<sequence>MITFRTIDLNKDRTSLINFRKDSFIVSFGNLVGFHEGSYLAYVLEKIEQYPDGFVMAELDGKAVGQLELSVKEYQGRKIGYVHLFYLVPAQRGSGIGNELFTYAMNFFKKLGLDEYHLRVAPQNHRARRFYEKHGMKEIGPELDGKVIRMQGFITTSI</sequence>
<gene>
    <name evidence="4" type="ORF">SAMN04487936_101436</name>
</gene>
<dbReference type="PROSITE" id="PS51186">
    <property type="entry name" value="GNAT"/>
    <property type="match status" value="1"/>
</dbReference>
<organism evidence="4 5">
    <name type="scientific">Halobacillus dabanensis</name>
    <dbReference type="NCBI Taxonomy" id="240302"/>
    <lineage>
        <taxon>Bacteria</taxon>
        <taxon>Bacillati</taxon>
        <taxon>Bacillota</taxon>
        <taxon>Bacilli</taxon>
        <taxon>Bacillales</taxon>
        <taxon>Bacillaceae</taxon>
        <taxon>Halobacillus</taxon>
    </lineage>
</organism>
<name>A0A1I3PTH7_HALDA</name>
<dbReference type="AlphaFoldDB" id="A0A1I3PTH7"/>
<keyword evidence="1 4" id="KW-0808">Transferase</keyword>
<dbReference type="CDD" id="cd04301">
    <property type="entry name" value="NAT_SF"/>
    <property type="match status" value="1"/>
</dbReference>